<dbReference type="PROSITE" id="PS51257">
    <property type="entry name" value="PROKAR_LIPOPROTEIN"/>
    <property type="match status" value="1"/>
</dbReference>
<dbReference type="EMBL" id="CP002364">
    <property type="protein sequence ID" value="ADW16301.1"/>
    <property type="molecule type" value="Genomic_DNA"/>
</dbReference>
<dbReference type="RefSeq" id="WP_015722849.1">
    <property type="nucleotide sequence ID" value="NC_014972.1"/>
</dbReference>
<evidence type="ECO:0000313" key="3">
    <source>
        <dbReference type="Proteomes" id="UP000006365"/>
    </source>
</evidence>
<evidence type="ECO:0008006" key="4">
    <source>
        <dbReference type="Google" id="ProtNLM"/>
    </source>
</evidence>
<gene>
    <name evidence="2" type="ordered locus">Despr_0107</name>
</gene>
<accession>A0A7U4DMT5</accession>
<protein>
    <recommendedName>
        <fullName evidence="4">Lipoprotein</fullName>
    </recommendedName>
</protein>
<feature type="signal peptide" evidence="1">
    <location>
        <begin position="1"/>
        <end position="29"/>
    </location>
</feature>
<dbReference type="AlphaFoldDB" id="A0A7U4DMT5"/>
<keyword evidence="1" id="KW-0732">Signal</keyword>
<name>A0A7U4DMT5_DESPD</name>
<evidence type="ECO:0000256" key="1">
    <source>
        <dbReference type="SAM" id="SignalP"/>
    </source>
</evidence>
<dbReference type="KEGG" id="dpr:Despr_0107"/>
<proteinExistence type="predicted"/>
<sequence>MKTAGNTFRRSAIRAGAVLCALAFLSGCASEYRTKVSTDFKEKPKVSQTNMSGAIACMANTLQHSDTASAYILLVRDVKDGTVKDSDLTDGPLSDAGRIMLLNTLSEHLYPHAGLVPDTFPFIYLATGREDVGLNRFGLPSPENMQQFLGIYEPIIQAARKKKNLPPVGNIVPLVISAQFSRFDSDNAAQDGIAHNIGTRTKQLAENEEDDRWRKFAGEASVGLTSSARLISLVINLIDPRNNLVVASQSFDLIFYRDNKTYRLRAALGEGYYGFSKDNVVVEGVHSAQKLLLDAAALWILNKAYGDQERFATCFSPEEQQVTLSPVEFHQKKEEPPTVGKTK</sequence>
<feature type="chain" id="PRO_5030935054" description="Lipoprotein" evidence="1">
    <location>
        <begin position="30"/>
        <end position="343"/>
    </location>
</feature>
<dbReference type="Proteomes" id="UP000006365">
    <property type="component" value="Chromosome"/>
</dbReference>
<reference evidence="2 3" key="1">
    <citation type="journal article" date="2011" name="Stand. Genomic Sci.">
        <title>Complete genome sequence of Desulfobulbus propionicus type strain (1pr3).</title>
        <authorList>
            <person name="Pagani I."/>
            <person name="Lapidus A."/>
            <person name="Nolan M."/>
            <person name="Lucas S."/>
            <person name="Hammon N."/>
            <person name="Deshpande S."/>
            <person name="Cheng J.F."/>
            <person name="Chertkov O."/>
            <person name="Davenport K."/>
            <person name="Tapia R."/>
            <person name="Han C."/>
            <person name="Goodwin L."/>
            <person name="Pitluck S."/>
            <person name="Liolios K."/>
            <person name="Mavromatis K."/>
            <person name="Ivanova N."/>
            <person name="Mikhailova N."/>
            <person name="Pati A."/>
            <person name="Chen A."/>
            <person name="Palaniappan K."/>
            <person name="Land M."/>
            <person name="Hauser L."/>
            <person name="Chang Y.J."/>
            <person name="Jeffries C.D."/>
            <person name="Detter J.C."/>
            <person name="Brambilla E."/>
            <person name="Kannan K.P."/>
            <person name="Djao O.D."/>
            <person name="Rohde M."/>
            <person name="Pukall R."/>
            <person name="Spring S."/>
            <person name="Goker M."/>
            <person name="Sikorski J."/>
            <person name="Woyke T."/>
            <person name="Bristow J."/>
            <person name="Eisen J.A."/>
            <person name="Markowitz V."/>
            <person name="Hugenholtz P."/>
            <person name="Kyrpides N.C."/>
            <person name="Klenk H.P."/>
        </authorList>
    </citation>
    <scope>NUCLEOTIDE SEQUENCE [LARGE SCALE GENOMIC DNA]</scope>
    <source>
        <strain evidence="3">ATCC 33891 / DSM 2032 / 1pr3</strain>
    </source>
</reference>
<organism evidence="2 3">
    <name type="scientific">Desulfobulbus propionicus (strain ATCC 33891 / DSM 2032 / VKM B-1956 / 1pr3)</name>
    <dbReference type="NCBI Taxonomy" id="577650"/>
    <lineage>
        <taxon>Bacteria</taxon>
        <taxon>Pseudomonadati</taxon>
        <taxon>Thermodesulfobacteriota</taxon>
        <taxon>Desulfobulbia</taxon>
        <taxon>Desulfobulbales</taxon>
        <taxon>Desulfobulbaceae</taxon>
        <taxon>Desulfobulbus</taxon>
    </lineage>
</organism>
<evidence type="ECO:0000313" key="2">
    <source>
        <dbReference type="EMBL" id="ADW16301.1"/>
    </source>
</evidence>
<keyword evidence="3" id="KW-1185">Reference proteome</keyword>